<sequence>MADETPTEMSANSPRRNAQFARGGWNTEMKTGILQLLYANPFTGVDHEDPYTHLIKFYEIAGSTGIEEAGEEALFKRMFPHSLMGKAKEWFSV</sequence>
<feature type="region of interest" description="Disordered" evidence="1">
    <location>
        <begin position="1"/>
        <end position="22"/>
    </location>
</feature>
<evidence type="ECO:0000313" key="3">
    <source>
        <dbReference type="Proteomes" id="UP001058974"/>
    </source>
</evidence>
<comment type="caution">
    <text evidence="2">The sequence shown here is derived from an EMBL/GenBank/DDBJ whole genome shotgun (WGS) entry which is preliminary data.</text>
</comment>
<reference evidence="2 3" key="1">
    <citation type="journal article" date="2022" name="Nat. Genet.">
        <title>Improved pea reference genome and pan-genome highlight genomic features and evolutionary characteristics.</title>
        <authorList>
            <person name="Yang T."/>
            <person name="Liu R."/>
            <person name="Luo Y."/>
            <person name="Hu S."/>
            <person name="Wang D."/>
            <person name="Wang C."/>
            <person name="Pandey M.K."/>
            <person name="Ge S."/>
            <person name="Xu Q."/>
            <person name="Li N."/>
            <person name="Li G."/>
            <person name="Huang Y."/>
            <person name="Saxena R.K."/>
            <person name="Ji Y."/>
            <person name="Li M."/>
            <person name="Yan X."/>
            <person name="He Y."/>
            <person name="Liu Y."/>
            <person name="Wang X."/>
            <person name="Xiang C."/>
            <person name="Varshney R.K."/>
            <person name="Ding H."/>
            <person name="Gao S."/>
            <person name="Zong X."/>
        </authorList>
    </citation>
    <scope>NUCLEOTIDE SEQUENCE [LARGE SCALE GENOMIC DNA]</scope>
    <source>
        <strain evidence="2 3">cv. Zhongwan 6</strain>
    </source>
</reference>
<evidence type="ECO:0000313" key="2">
    <source>
        <dbReference type="EMBL" id="KAI5409410.1"/>
    </source>
</evidence>
<dbReference type="EMBL" id="JAMSHJ010000005">
    <property type="protein sequence ID" value="KAI5409410.1"/>
    <property type="molecule type" value="Genomic_DNA"/>
</dbReference>
<dbReference type="Gramene" id="Psat05G0500800-T1">
    <property type="protein sequence ID" value="KAI5409410.1"/>
    <property type="gene ID" value="KIW84_055008"/>
</dbReference>
<accession>A0A9D4WXJ4</accession>
<dbReference type="AlphaFoldDB" id="A0A9D4WXJ4"/>
<evidence type="ECO:0000256" key="1">
    <source>
        <dbReference type="SAM" id="MobiDB-lite"/>
    </source>
</evidence>
<gene>
    <name evidence="2" type="ORF">KIW84_055008</name>
</gene>
<proteinExistence type="predicted"/>
<organism evidence="2 3">
    <name type="scientific">Pisum sativum</name>
    <name type="common">Garden pea</name>
    <name type="synonym">Lathyrus oleraceus</name>
    <dbReference type="NCBI Taxonomy" id="3888"/>
    <lineage>
        <taxon>Eukaryota</taxon>
        <taxon>Viridiplantae</taxon>
        <taxon>Streptophyta</taxon>
        <taxon>Embryophyta</taxon>
        <taxon>Tracheophyta</taxon>
        <taxon>Spermatophyta</taxon>
        <taxon>Magnoliopsida</taxon>
        <taxon>eudicotyledons</taxon>
        <taxon>Gunneridae</taxon>
        <taxon>Pentapetalae</taxon>
        <taxon>rosids</taxon>
        <taxon>fabids</taxon>
        <taxon>Fabales</taxon>
        <taxon>Fabaceae</taxon>
        <taxon>Papilionoideae</taxon>
        <taxon>50 kb inversion clade</taxon>
        <taxon>NPAAA clade</taxon>
        <taxon>Hologalegina</taxon>
        <taxon>IRL clade</taxon>
        <taxon>Fabeae</taxon>
        <taxon>Lathyrus</taxon>
    </lineage>
</organism>
<name>A0A9D4WXJ4_PEA</name>
<keyword evidence="3" id="KW-1185">Reference proteome</keyword>
<protein>
    <submittedName>
        <fullName evidence="2">Uncharacterized protein</fullName>
    </submittedName>
</protein>
<dbReference type="Proteomes" id="UP001058974">
    <property type="component" value="Chromosome 5"/>
</dbReference>
<feature type="compositionally biased region" description="Polar residues" evidence="1">
    <location>
        <begin position="7"/>
        <end position="16"/>
    </location>
</feature>